<accession>A0ABP8JYY0</accession>
<evidence type="ECO:0000313" key="4">
    <source>
        <dbReference type="Proteomes" id="UP001500945"/>
    </source>
</evidence>
<protein>
    <submittedName>
        <fullName evidence="3">Uncharacterized protein</fullName>
    </submittedName>
</protein>
<dbReference type="Proteomes" id="UP001500945">
    <property type="component" value="Unassembled WGS sequence"/>
</dbReference>
<feature type="transmembrane region" description="Helical" evidence="2">
    <location>
        <begin position="452"/>
        <end position="476"/>
    </location>
</feature>
<keyword evidence="2" id="KW-0812">Transmembrane</keyword>
<comment type="caution">
    <text evidence="3">The sequence shown here is derived from an EMBL/GenBank/DDBJ whole genome shotgun (WGS) entry which is preliminary data.</text>
</comment>
<name>A0ABP8JYY0_9MICO</name>
<feature type="region of interest" description="Disordered" evidence="1">
    <location>
        <begin position="1"/>
        <end position="26"/>
    </location>
</feature>
<feature type="transmembrane region" description="Helical" evidence="2">
    <location>
        <begin position="606"/>
        <end position="632"/>
    </location>
</feature>
<keyword evidence="2" id="KW-1133">Transmembrane helix</keyword>
<keyword evidence="2" id="KW-0472">Membrane</keyword>
<evidence type="ECO:0000256" key="2">
    <source>
        <dbReference type="SAM" id="Phobius"/>
    </source>
</evidence>
<dbReference type="PANTHER" id="PTHR48174">
    <property type="entry name" value="DUF946 FAMILY PROTEIN"/>
    <property type="match status" value="1"/>
</dbReference>
<dbReference type="EMBL" id="BAABGM010000001">
    <property type="protein sequence ID" value="GAA4397867.1"/>
    <property type="molecule type" value="Genomic_DNA"/>
</dbReference>
<feature type="transmembrane region" description="Helical" evidence="2">
    <location>
        <begin position="644"/>
        <end position="665"/>
    </location>
</feature>
<keyword evidence="4" id="KW-1185">Reference proteome</keyword>
<reference evidence="4" key="1">
    <citation type="journal article" date="2019" name="Int. J. Syst. Evol. Microbiol.">
        <title>The Global Catalogue of Microorganisms (GCM) 10K type strain sequencing project: providing services to taxonomists for standard genome sequencing and annotation.</title>
        <authorList>
            <consortium name="The Broad Institute Genomics Platform"/>
            <consortium name="The Broad Institute Genome Sequencing Center for Infectious Disease"/>
            <person name="Wu L."/>
            <person name="Ma J."/>
        </authorList>
    </citation>
    <scope>NUCLEOTIDE SEQUENCE [LARGE SCALE GENOMIC DNA]</scope>
    <source>
        <strain evidence="4">JCM 17809</strain>
    </source>
</reference>
<evidence type="ECO:0000313" key="3">
    <source>
        <dbReference type="EMBL" id="GAA4397867.1"/>
    </source>
</evidence>
<proteinExistence type="predicted"/>
<gene>
    <name evidence="3" type="ORF">GCM10023168_03290</name>
</gene>
<feature type="transmembrane region" description="Helical" evidence="2">
    <location>
        <begin position="571"/>
        <end position="594"/>
    </location>
</feature>
<feature type="transmembrane region" description="Helical" evidence="2">
    <location>
        <begin position="542"/>
        <end position="565"/>
    </location>
</feature>
<organism evidence="3 4">
    <name type="scientific">Fodinibacter luteus</name>
    <dbReference type="NCBI Taxonomy" id="552064"/>
    <lineage>
        <taxon>Bacteria</taxon>
        <taxon>Bacillati</taxon>
        <taxon>Actinomycetota</taxon>
        <taxon>Actinomycetes</taxon>
        <taxon>Micrococcales</taxon>
        <taxon>Intrasporangiaceae</taxon>
        <taxon>Fodinibacter (ex Wang et al. 2009)</taxon>
    </lineage>
</organism>
<feature type="transmembrane region" description="Helical" evidence="2">
    <location>
        <begin position="401"/>
        <end position="419"/>
    </location>
</feature>
<sequence>MTAAGGSAPVRPDTPSPRHAVESTGTRLRTRLALGVLGAALSALVAPAAGAAPTVQAPTVQAPTVQAPTVQAPTVQAASASDEQALAERYAPVVRLVQQAEDCGRGEPFQPTDVDVLLGNTTVALRGPWDTDDLVKIAPLADDLGKGLAGYHLDFPGSPLQPGCTYEEWADTQTLGSSPTTYARVVTEPGEDGLALQYWLYYPFNDFNNKHESDWEMIQVEFAAADAATALQQEPTRVGFSQHEGVEIARWDDPKLEVAEDSHPVVHPAAGSHANYFDAALHLGRSGQQGFGCDDTRAPSVDVRPAVVLVPSDASEAGATFPWLSYTGRWGQRESSFYNGPTGPNTKDQWTAPLTWTDAEGTDTAYAVPASGLYGTEATSAFCGIVSSGSNALRGAMNNPAIAAAALVALGLVMAWLAGRTTWRPSAPLRLARRRSTGQVISAVWRLYTRRLALFVGIGLPITVAMVLPGLASAWIVSTTEAFGDDGTMRRTIVTVTGLLLALLAPATVALGQAAAVVAVREIDGGRRVGVSRAYSVASPRAIPLLLTQLAIGVALVACLVTVVLAPVAVVLFVVSLLLVPVVVLEGLSGWAAVRRSAHLVRPSWVKVVVLVGLTAGLAYGVGAVLGAVLILTTSLPLAVSNAVSGFVYAALAPLVAVSSVYIYADVVVREKLATGAARDGELPAEAMLP</sequence>
<evidence type="ECO:0000256" key="1">
    <source>
        <dbReference type="SAM" id="MobiDB-lite"/>
    </source>
</evidence>
<feature type="transmembrane region" description="Helical" evidence="2">
    <location>
        <begin position="496"/>
        <end position="521"/>
    </location>
</feature>
<dbReference type="PANTHER" id="PTHR48174:SF5">
    <property type="entry name" value="VACUOLAR PROTEIN SORTING-ASSOCIATED PROTEIN 62"/>
    <property type="match status" value="1"/>
</dbReference>